<reference evidence="1 2" key="1">
    <citation type="journal article" date="2020" name="Microorganisms">
        <title>Reliable Identification of Environmental Pseudomonas Isolates Using the rpoD Gene.</title>
        <authorList>
            <consortium name="The Broad Institute Genome Sequencing Platform"/>
            <person name="Girard L."/>
            <person name="Lood C."/>
            <person name="Rokni-Zadeh H."/>
            <person name="van Noort V."/>
            <person name="Lavigne R."/>
            <person name="De Mot R."/>
        </authorList>
    </citation>
    <scope>NUCLEOTIDE SEQUENCE [LARGE SCALE GENOMIC DNA]</scope>
    <source>
        <strain evidence="1 2">ZA 5.3</strain>
    </source>
</reference>
<organism evidence="1 2">
    <name type="scientific">Pseudomonas tensinigenes</name>
    <dbReference type="NCBI Taxonomy" id="2745511"/>
    <lineage>
        <taxon>Bacteria</taxon>
        <taxon>Pseudomonadati</taxon>
        <taxon>Pseudomonadota</taxon>
        <taxon>Gammaproteobacteria</taxon>
        <taxon>Pseudomonadales</taxon>
        <taxon>Pseudomonadaceae</taxon>
        <taxon>Pseudomonas</taxon>
    </lineage>
</organism>
<dbReference type="RefSeq" id="WP_186614306.1">
    <property type="nucleotide sequence ID" value="NZ_CP077089.1"/>
</dbReference>
<sequence>MEFSGNAFDFEQYRDSMVQAEKNITNSLPEAVWHLKKCDHLILSTLENLGSNESRAAAAHSHSLYLAACNLALGAHLSAIFPLLRTAMESAVYGYLFNREPGLYQSWLNRHDNEDSFLENKKSFTPAMKRFRKYLREHDEQSTGTPYEYHIMGLYDAAIDFGAHPNPIALTNATTVEQHEEFEKFKYDYLRVDYSSVAQGIVAIYEYAQAIAMINHFSRMCVTPETEGLDNMFLEFVKETNEICDKLNGNPIGFNSRHYSQINNLVKRP</sequence>
<name>A0ABX8Q454_9PSED</name>
<accession>A0ABX8Q454</accession>
<protein>
    <recommendedName>
        <fullName evidence="3">AbiV family abortive infection protein</fullName>
    </recommendedName>
</protein>
<dbReference type="Proteomes" id="UP000646386">
    <property type="component" value="Chromosome"/>
</dbReference>
<evidence type="ECO:0000313" key="1">
    <source>
        <dbReference type="EMBL" id="QXI08465.1"/>
    </source>
</evidence>
<reference evidence="1 2" key="2">
    <citation type="journal article" date="2021" name="Microorganisms">
        <title>The Ever-Expanding Pseudomonas Genus: Description of 43 New Species and Partition of the Pseudomonas putida Group.</title>
        <authorList>
            <person name="Girard L."/>
            <person name="Lood C."/>
            <person name="Hofte M."/>
            <person name="Vandamme P."/>
            <person name="Rokni-Zadeh H."/>
            <person name="van Noort V."/>
            <person name="Lavigne R."/>
            <person name="De Mot R."/>
        </authorList>
    </citation>
    <scope>NUCLEOTIDE SEQUENCE [LARGE SCALE GENOMIC DNA]</scope>
    <source>
        <strain evidence="1 2">ZA 5.3</strain>
    </source>
</reference>
<evidence type="ECO:0008006" key="3">
    <source>
        <dbReference type="Google" id="ProtNLM"/>
    </source>
</evidence>
<gene>
    <name evidence="1" type="ORF">HU718_012410</name>
</gene>
<keyword evidence="2" id="KW-1185">Reference proteome</keyword>
<evidence type="ECO:0000313" key="2">
    <source>
        <dbReference type="Proteomes" id="UP000646386"/>
    </source>
</evidence>
<dbReference type="EMBL" id="CP077089">
    <property type="protein sequence ID" value="QXI08465.1"/>
    <property type="molecule type" value="Genomic_DNA"/>
</dbReference>
<proteinExistence type="predicted"/>